<evidence type="ECO:0000259" key="2">
    <source>
        <dbReference type="Pfam" id="PF25896"/>
    </source>
</evidence>
<name>A0A7J8WNH5_GOSAI</name>
<dbReference type="Proteomes" id="UP000593577">
    <property type="component" value="Unassembled WGS sequence"/>
</dbReference>
<feature type="compositionally biased region" description="Polar residues" evidence="1">
    <location>
        <begin position="301"/>
        <end position="313"/>
    </location>
</feature>
<feature type="domain" description="AT3G52170-like helix-turn-helix" evidence="2">
    <location>
        <begin position="31"/>
        <end position="79"/>
    </location>
</feature>
<keyword evidence="4" id="KW-1185">Reference proteome</keyword>
<organism evidence="3 4">
    <name type="scientific">Gossypium aridum</name>
    <name type="common">American cotton</name>
    <name type="synonym">Erioxylum aridum</name>
    <dbReference type="NCBI Taxonomy" id="34290"/>
    <lineage>
        <taxon>Eukaryota</taxon>
        <taxon>Viridiplantae</taxon>
        <taxon>Streptophyta</taxon>
        <taxon>Embryophyta</taxon>
        <taxon>Tracheophyta</taxon>
        <taxon>Spermatophyta</taxon>
        <taxon>Magnoliopsida</taxon>
        <taxon>eudicotyledons</taxon>
        <taxon>Gunneridae</taxon>
        <taxon>Pentapetalae</taxon>
        <taxon>rosids</taxon>
        <taxon>malvids</taxon>
        <taxon>Malvales</taxon>
        <taxon>Malvaceae</taxon>
        <taxon>Malvoideae</taxon>
        <taxon>Gossypium</taxon>
    </lineage>
</organism>
<gene>
    <name evidence="3" type="ORF">Goari_018076</name>
</gene>
<dbReference type="PANTHER" id="PTHR34568">
    <property type="entry name" value="RRM DOMAIN-CONTAINING PROTEIN"/>
    <property type="match status" value="1"/>
</dbReference>
<dbReference type="InterPro" id="IPR058941">
    <property type="entry name" value="HTH_AT3G52170-like"/>
</dbReference>
<dbReference type="AlphaFoldDB" id="A0A7J8WNH5"/>
<evidence type="ECO:0000313" key="4">
    <source>
        <dbReference type="Proteomes" id="UP000593577"/>
    </source>
</evidence>
<comment type="caution">
    <text evidence="3">The sequence shown here is derived from an EMBL/GenBank/DDBJ whole genome shotgun (WGS) entry which is preliminary data.</text>
</comment>
<sequence>MHAIKGGWVGQTFALAKCNESGGKKTRVRRSKEERKSMVESFIKKYQESNNGNFPSLNLTHKEVGGSFYIIREIVREIIQENRVLGPAKLTEGEHDIDRFLQQNPLGSISTPPEPLLSEQSNGSSFVPSHHEDESDESVMVTNGNSMESENKEFGSEKIINGNLVDVTNGTDKAALVEVQVIEPPESDKSKKETYVFTSKVIQVEADIVVETFPLRPVAKPSDSINGMSSEVGKLNENLDKKENGKLNVSQENGSFKLDGMNSSEVSVLTDDGKEVENNVDLLLEKNSNLTDKKMVESISDPLSESSECSTGGTAKLDTPNGAALEVSRTDTLMSDTNEQSKAIVGEAINVSNGVHPKNHGTYESTSERADAVESKVDAQHVNSKKGSSKTLDRINLESWEGASKSSAESETNPLWTIFKSFVTAFINFWSE</sequence>
<protein>
    <recommendedName>
        <fullName evidence="2">AT3G52170-like helix-turn-helix domain-containing protein</fullName>
    </recommendedName>
</protein>
<feature type="region of interest" description="Disordered" evidence="1">
    <location>
        <begin position="301"/>
        <end position="320"/>
    </location>
</feature>
<dbReference type="PANTHER" id="PTHR34568:SF1">
    <property type="entry name" value="DNA BINDING PROTEIN"/>
    <property type="match status" value="1"/>
</dbReference>
<proteinExistence type="predicted"/>
<evidence type="ECO:0000313" key="3">
    <source>
        <dbReference type="EMBL" id="MBA0676608.1"/>
    </source>
</evidence>
<reference evidence="3 4" key="1">
    <citation type="journal article" date="2019" name="Genome Biol. Evol.">
        <title>Insights into the evolution of the New World diploid cottons (Gossypium, subgenus Houzingenia) based on genome sequencing.</title>
        <authorList>
            <person name="Grover C.E."/>
            <person name="Arick M.A. 2nd"/>
            <person name="Thrash A."/>
            <person name="Conover J.L."/>
            <person name="Sanders W.S."/>
            <person name="Peterson D.G."/>
            <person name="Frelichowski J.E."/>
            <person name="Scheffler J.A."/>
            <person name="Scheffler B.E."/>
            <person name="Wendel J.F."/>
        </authorList>
    </citation>
    <scope>NUCLEOTIDE SEQUENCE [LARGE SCALE GENOMIC DNA]</scope>
    <source>
        <strain evidence="3">185</strain>
        <tissue evidence="3">Leaf</tissue>
    </source>
</reference>
<dbReference type="EMBL" id="JABFAA010000002">
    <property type="protein sequence ID" value="MBA0676608.1"/>
    <property type="molecule type" value="Genomic_DNA"/>
</dbReference>
<feature type="compositionally biased region" description="Polar residues" evidence="1">
    <location>
        <begin position="118"/>
        <end position="127"/>
    </location>
</feature>
<feature type="region of interest" description="Disordered" evidence="1">
    <location>
        <begin position="352"/>
        <end position="396"/>
    </location>
</feature>
<feature type="region of interest" description="Disordered" evidence="1">
    <location>
        <begin position="104"/>
        <end position="136"/>
    </location>
</feature>
<dbReference type="Pfam" id="PF25896">
    <property type="entry name" value="HTH_AT3G52170"/>
    <property type="match status" value="1"/>
</dbReference>
<accession>A0A7J8WNH5</accession>
<dbReference type="InterPro" id="IPR058942">
    <property type="entry name" value="AT3G52170-like"/>
</dbReference>
<feature type="compositionally biased region" description="Basic and acidic residues" evidence="1">
    <location>
        <begin position="366"/>
        <end position="379"/>
    </location>
</feature>
<evidence type="ECO:0000256" key="1">
    <source>
        <dbReference type="SAM" id="MobiDB-lite"/>
    </source>
</evidence>